<evidence type="ECO:0000259" key="8">
    <source>
        <dbReference type="PROSITE" id="PS51202"/>
    </source>
</evidence>
<dbReference type="PRINTS" id="PR00335">
    <property type="entry name" value="KUPTAKETRKA"/>
</dbReference>
<dbReference type="InterPro" id="IPR003148">
    <property type="entry name" value="RCK_N"/>
</dbReference>
<keyword evidence="5" id="KW-0520">NAD</keyword>
<organism evidence="9 10">
    <name type="scientific">Hyperthermus butylicus (strain DSM 5456 / JCM 9403 / PLM1-5)</name>
    <dbReference type="NCBI Taxonomy" id="415426"/>
    <lineage>
        <taxon>Archaea</taxon>
        <taxon>Thermoproteota</taxon>
        <taxon>Thermoprotei</taxon>
        <taxon>Desulfurococcales</taxon>
        <taxon>Pyrodictiaceae</taxon>
        <taxon>Hyperthermus</taxon>
    </lineage>
</organism>
<evidence type="ECO:0000259" key="7">
    <source>
        <dbReference type="PROSITE" id="PS51201"/>
    </source>
</evidence>
<keyword evidence="3" id="KW-0633">Potassium transport</keyword>
<dbReference type="KEGG" id="hbu:Hbut_0912"/>
<dbReference type="AlphaFoldDB" id="A2BL99"/>
<dbReference type="EMBL" id="CP000493">
    <property type="protein sequence ID" value="ABM80760.1"/>
    <property type="molecule type" value="Genomic_DNA"/>
</dbReference>
<dbReference type="SUPFAM" id="SSF116726">
    <property type="entry name" value="TrkA C-terminal domain-like"/>
    <property type="match status" value="1"/>
</dbReference>
<dbReference type="Gene3D" id="3.40.50.720">
    <property type="entry name" value="NAD(P)-binding Rossmann-like Domain"/>
    <property type="match status" value="1"/>
</dbReference>
<feature type="domain" description="RCK C-terminal" evidence="8">
    <location>
        <begin position="138"/>
        <end position="218"/>
    </location>
</feature>
<keyword evidence="10" id="KW-1185">Reference proteome</keyword>
<dbReference type="InterPro" id="IPR006036">
    <property type="entry name" value="K_uptake_TrkA"/>
</dbReference>
<gene>
    <name evidence="9" type="ordered locus">Hbut_0912</name>
</gene>
<keyword evidence="4" id="KW-0630">Potassium</keyword>
<dbReference type="RefSeq" id="WP_011822078.1">
    <property type="nucleotide sequence ID" value="NC_008818.1"/>
</dbReference>
<protein>
    <submittedName>
        <fullName evidence="9">K+ transport system protein</fullName>
    </submittedName>
</protein>
<keyword evidence="6" id="KW-0406">Ion transport</keyword>
<evidence type="ECO:0000256" key="1">
    <source>
        <dbReference type="ARBA" id="ARBA00003660"/>
    </source>
</evidence>
<dbReference type="GeneID" id="4782786"/>
<evidence type="ECO:0000256" key="3">
    <source>
        <dbReference type="ARBA" id="ARBA00022538"/>
    </source>
</evidence>
<dbReference type="GO" id="GO:0015079">
    <property type="term" value="F:potassium ion transmembrane transporter activity"/>
    <property type="evidence" value="ECO:0007669"/>
    <property type="project" value="InterPro"/>
</dbReference>
<dbReference type="PROSITE" id="PS51201">
    <property type="entry name" value="RCK_N"/>
    <property type="match status" value="1"/>
</dbReference>
<evidence type="ECO:0000313" key="10">
    <source>
        <dbReference type="Proteomes" id="UP000002593"/>
    </source>
</evidence>
<keyword evidence="2" id="KW-0813">Transport</keyword>
<reference evidence="9 10" key="1">
    <citation type="journal article" date="2007" name="Archaea">
        <title>The genome of Hyperthermus butylicus: a sulfur-reducing, peptide fermenting, neutrophilic Crenarchaeote growing up to 108 degrees C.</title>
        <authorList>
            <person name="Brugger K."/>
            <person name="Chen L."/>
            <person name="Stark M."/>
            <person name="Zibat A."/>
            <person name="Redder P."/>
            <person name="Ruepp A."/>
            <person name="Awayez M."/>
            <person name="She Q."/>
            <person name="Garrett R.A."/>
            <person name="Klenk H.P."/>
        </authorList>
    </citation>
    <scope>NUCLEOTIDE SEQUENCE [LARGE SCALE GENOMIC DNA]</scope>
    <source>
        <strain evidence="10">DSM 5456 / JCM 9403 / PLM1-5</strain>
    </source>
</reference>
<accession>A2BL99</accession>
<dbReference type="PANTHER" id="PTHR43833">
    <property type="entry name" value="POTASSIUM CHANNEL PROTEIN 2-RELATED-RELATED"/>
    <property type="match status" value="1"/>
</dbReference>
<dbReference type="InterPro" id="IPR036291">
    <property type="entry name" value="NAD(P)-bd_dom_sf"/>
</dbReference>
<evidence type="ECO:0000313" key="9">
    <source>
        <dbReference type="EMBL" id="ABM80760.1"/>
    </source>
</evidence>
<dbReference type="InterPro" id="IPR036721">
    <property type="entry name" value="RCK_C_sf"/>
</dbReference>
<proteinExistence type="predicted"/>
<dbReference type="OrthoDB" id="24929at2157"/>
<evidence type="ECO:0000256" key="4">
    <source>
        <dbReference type="ARBA" id="ARBA00022958"/>
    </source>
</evidence>
<dbReference type="PANTHER" id="PTHR43833:SF5">
    <property type="entry name" value="TRK SYSTEM POTASSIUM UPTAKE PROTEIN TRKA"/>
    <property type="match status" value="1"/>
</dbReference>
<evidence type="ECO:0000256" key="2">
    <source>
        <dbReference type="ARBA" id="ARBA00022448"/>
    </source>
</evidence>
<dbReference type="Gene3D" id="3.30.70.1450">
    <property type="entry name" value="Regulator of K+ conductance, C-terminal domain"/>
    <property type="match status" value="1"/>
</dbReference>
<dbReference type="eggNOG" id="arCOG01957">
    <property type="taxonomic scope" value="Archaea"/>
</dbReference>
<name>A2BL99_HYPBU</name>
<evidence type="ECO:0000256" key="5">
    <source>
        <dbReference type="ARBA" id="ARBA00023027"/>
    </source>
</evidence>
<dbReference type="Proteomes" id="UP000002593">
    <property type="component" value="Chromosome"/>
</dbReference>
<dbReference type="InterPro" id="IPR006037">
    <property type="entry name" value="RCK_C"/>
</dbReference>
<dbReference type="InterPro" id="IPR050721">
    <property type="entry name" value="Trk_Ktr_HKT_K-transport"/>
</dbReference>
<sequence>MRILIVGAGKLGSLLAKKLSEKGHDVIVIDVDKQRAEQVAAEADVAAYARDATDPSVYDEINLANIDVVVATTNRDEVNLFVALMAREYGVSRVIVKVRDARIGQIITRMGIAEHVVVEPQVISSIVEGFIEGKYNIVELAPVFVGGFRLVTITIPEGSSVEGQMIDDIKYPRHGVKILAVFDGENFHDPSVVRLEAGYQIIALVRDDVIEEFLEAFR</sequence>
<dbReference type="SUPFAM" id="SSF51735">
    <property type="entry name" value="NAD(P)-binding Rossmann-fold domains"/>
    <property type="match status" value="1"/>
</dbReference>
<dbReference type="GO" id="GO:0005886">
    <property type="term" value="C:plasma membrane"/>
    <property type="evidence" value="ECO:0007669"/>
    <property type="project" value="InterPro"/>
</dbReference>
<dbReference type="Pfam" id="PF02254">
    <property type="entry name" value="TrkA_N"/>
    <property type="match status" value="1"/>
</dbReference>
<dbReference type="Pfam" id="PF02080">
    <property type="entry name" value="TrkA_C"/>
    <property type="match status" value="1"/>
</dbReference>
<comment type="function">
    <text evidence="1">Part of a potassium transport system.</text>
</comment>
<dbReference type="STRING" id="415426.Hbut_0912"/>
<dbReference type="PROSITE" id="PS51202">
    <property type="entry name" value="RCK_C"/>
    <property type="match status" value="1"/>
</dbReference>
<evidence type="ECO:0000256" key="6">
    <source>
        <dbReference type="ARBA" id="ARBA00023065"/>
    </source>
</evidence>
<dbReference type="HOGENOM" id="CLU_046525_2_5_2"/>
<feature type="domain" description="RCK N-terminal" evidence="7">
    <location>
        <begin position="1"/>
        <end position="117"/>
    </location>
</feature>
<dbReference type="EnsemblBacteria" id="ABM80760">
    <property type="protein sequence ID" value="ABM80760"/>
    <property type="gene ID" value="Hbut_0912"/>
</dbReference>